<dbReference type="RefSeq" id="WP_173866903.1">
    <property type="nucleotide sequence ID" value="NZ_JAAWUU010000060.1"/>
</dbReference>
<evidence type="ECO:0000256" key="3">
    <source>
        <dbReference type="ARBA" id="ARBA00022490"/>
    </source>
</evidence>
<organism evidence="14 15">
    <name type="scientific">Faecalicatena fissicatena</name>
    <dbReference type="NCBI Taxonomy" id="290055"/>
    <lineage>
        <taxon>Bacteria</taxon>
        <taxon>Bacillati</taxon>
        <taxon>Bacillota</taxon>
        <taxon>Clostridia</taxon>
        <taxon>Lachnospirales</taxon>
        <taxon>Lachnospiraceae</taxon>
        <taxon>Faecalicatena</taxon>
    </lineage>
</organism>
<feature type="binding site" evidence="12">
    <location>
        <position position="305"/>
    </location>
    <ligand>
        <name>UDP-N-acetyl-alpha-D-glucosamine</name>
        <dbReference type="ChEBI" id="CHEBI:57705"/>
    </ligand>
</feature>
<keyword evidence="4 12" id="KW-0132">Cell division</keyword>
<dbReference type="Proteomes" id="UP000821846">
    <property type="component" value="Unassembled WGS sequence"/>
</dbReference>
<proteinExistence type="inferred from homology"/>
<feature type="binding site" evidence="12">
    <location>
        <begin position="22"/>
        <end position="23"/>
    </location>
    <ligand>
        <name>phosphoenolpyruvate</name>
        <dbReference type="ChEBI" id="CHEBI:58702"/>
    </ligand>
</feature>
<gene>
    <name evidence="12 14" type="primary">murA</name>
    <name evidence="14" type="ORF">HFM93_13060</name>
</gene>
<dbReference type="Gene3D" id="3.65.10.10">
    <property type="entry name" value="Enolpyruvate transferase domain"/>
    <property type="match status" value="2"/>
</dbReference>
<evidence type="ECO:0000256" key="7">
    <source>
        <dbReference type="ARBA" id="ARBA00022984"/>
    </source>
</evidence>
<comment type="pathway">
    <text evidence="2 12">Cell wall biogenesis; peptidoglycan biosynthesis.</text>
</comment>
<feature type="domain" description="Enolpyruvate transferase" evidence="13">
    <location>
        <begin position="7"/>
        <end position="403"/>
    </location>
</feature>
<comment type="function">
    <text evidence="12">Cell wall formation. Adds enolpyruvyl to UDP-N-acetylglucosamine.</text>
</comment>
<dbReference type="InterPro" id="IPR036968">
    <property type="entry name" value="Enolpyruvate_Tfrase_sf"/>
</dbReference>
<evidence type="ECO:0000259" key="13">
    <source>
        <dbReference type="Pfam" id="PF00275"/>
    </source>
</evidence>
<evidence type="ECO:0000313" key="15">
    <source>
        <dbReference type="Proteomes" id="UP000821846"/>
    </source>
</evidence>
<dbReference type="EMBL" id="JAAWUZ010000063">
    <property type="protein sequence ID" value="NSG31175.1"/>
    <property type="molecule type" value="Genomic_DNA"/>
</dbReference>
<protein>
    <recommendedName>
        <fullName evidence="12">UDP-N-acetylglucosamine 1-carboxyvinyltransferase</fullName>
        <ecNumber evidence="12">2.5.1.7</ecNumber>
    </recommendedName>
    <alternativeName>
        <fullName evidence="12">Enoylpyruvate transferase</fullName>
    </alternativeName>
    <alternativeName>
        <fullName evidence="12">UDP-N-acetylglucosamine enolpyruvyl transferase</fullName>
        <shortName evidence="12">EPT</shortName>
    </alternativeName>
</protein>
<dbReference type="EC" id="2.5.1.7" evidence="12"/>
<evidence type="ECO:0000256" key="6">
    <source>
        <dbReference type="ARBA" id="ARBA00022960"/>
    </source>
</evidence>
<dbReference type="InterPro" id="IPR001986">
    <property type="entry name" value="Enolpyruvate_Tfrase_dom"/>
</dbReference>
<keyword evidence="5 12" id="KW-0808">Transferase</keyword>
<keyword evidence="7 12" id="KW-0573">Peptidoglycan synthesis</keyword>
<evidence type="ECO:0000256" key="1">
    <source>
        <dbReference type="ARBA" id="ARBA00004496"/>
    </source>
</evidence>
<dbReference type="InterPro" id="IPR013792">
    <property type="entry name" value="RNA3'P_cycl/enolpyr_Trfase_a/b"/>
</dbReference>
<feature type="active site" description="Proton donor" evidence="12">
    <location>
        <position position="116"/>
    </location>
</feature>
<evidence type="ECO:0000256" key="4">
    <source>
        <dbReference type="ARBA" id="ARBA00022618"/>
    </source>
</evidence>
<evidence type="ECO:0000256" key="10">
    <source>
        <dbReference type="ARBA" id="ARBA00038367"/>
    </source>
</evidence>
<dbReference type="NCBIfam" id="TIGR01072">
    <property type="entry name" value="murA"/>
    <property type="match status" value="1"/>
</dbReference>
<dbReference type="SUPFAM" id="SSF55205">
    <property type="entry name" value="EPT/RTPC-like"/>
    <property type="match status" value="1"/>
</dbReference>
<evidence type="ECO:0000256" key="11">
    <source>
        <dbReference type="ARBA" id="ARBA00047527"/>
    </source>
</evidence>
<keyword evidence="8 12" id="KW-0131">Cell cycle</keyword>
<evidence type="ECO:0000256" key="5">
    <source>
        <dbReference type="ARBA" id="ARBA00022679"/>
    </source>
</evidence>
<accession>A0ABX2H249</accession>
<dbReference type="NCBIfam" id="NF006873">
    <property type="entry name" value="PRK09369.1"/>
    <property type="match status" value="1"/>
</dbReference>
<comment type="caution">
    <text evidence="14">The sequence shown here is derived from an EMBL/GenBank/DDBJ whole genome shotgun (WGS) entry which is preliminary data.</text>
</comment>
<dbReference type="CDD" id="cd01555">
    <property type="entry name" value="UdpNAET"/>
    <property type="match status" value="1"/>
</dbReference>
<dbReference type="PANTHER" id="PTHR43783">
    <property type="entry name" value="UDP-N-ACETYLGLUCOSAMINE 1-CARBOXYVINYLTRANSFERASE"/>
    <property type="match status" value="1"/>
</dbReference>
<evidence type="ECO:0000256" key="2">
    <source>
        <dbReference type="ARBA" id="ARBA00004752"/>
    </source>
</evidence>
<feature type="binding site" evidence="12">
    <location>
        <position position="327"/>
    </location>
    <ligand>
        <name>UDP-N-acetyl-alpha-D-glucosamine</name>
        <dbReference type="ChEBI" id="CHEBI:57705"/>
    </ligand>
</feature>
<comment type="subcellular location">
    <subcellularLocation>
        <location evidence="1 12">Cytoplasm</location>
    </subcellularLocation>
</comment>
<dbReference type="Pfam" id="PF00275">
    <property type="entry name" value="EPSP_synthase"/>
    <property type="match status" value="1"/>
</dbReference>
<comment type="similarity">
    <text evidence="10 12">Belongs to the EPSP synthase family. MurA subfamily.</text>
</comment>
<evidence type="ECO:0000256" key="8">
    <source>
        <dbReference type="ARBA" id="ARBA00023306"/>
    </source>
</evidence>
<keyword evidence="3 12" id="KW-0963">Cytoplasm</keyword>
<feature type="binding site" evidence="12">
    <location>
        <position position="92"/>
    </location>
    <ligand>
        <name>UDP-N-acetyl-alpha-D-glucosamine</name>
        <dbReference type="ChEBI" id="CHEBI:57705"/>
    </ligand>
</feature>
<evidence type="ECO:0000256" key="12">
    <source>
        <dbReference type="HAMAP-Rule" id="MF_00111"/>
    </source>
</evidence>
<evidence type="ECO:0000256" key="9">
    <source>
        <dbReference type="ARBA" id="ARBA00023316"/>
    </source>
</evidence>
<dbReference type="PANTHER" id="PTHR43783:SF1">
    <property type="entry name" value="UDP-N-ACETYLGLUCOSAMINE 1-CARBOXYVINYLTRANSFERASE"/>
    <property type="match status" value="1"/>
</dbReference>
<reference evidence="14 15" key="1">
    <citation type="journal article" date="2020" name="Cell Host Microbe">
        <title>Functional and Genomic Variation between Human-Derived Isolates of Lachnospiraceae Reveals Inter- and Intra-Species Diversity.</title>
        <authorList>
            <person name="Sorbara M.T."/>
            <person name="Littmann E.R."/>
            <person name="Fontana E."/>
            <person name="Moody T.U."/>
            <person name="Kohout C.E."/>
            <person name="Gjonbalaj M."/>
            <person name="Eaton V."/>
            <person name="Seok R."/>
            <person name="Leiner I.M."/>
            <person name="Pamer E.G."/>
        </authorList>
    </citation>
    <scope>NUCLEOTIDE SEQUENCE [LARGE SCALE GENOMIC DNA]</scope>
    <source>
        <strain evidence="14 15">MSK.14.16</strain>
    </source>
</reference>
<dbReference type="GO" id="GO:0008760">
    <property type="term" value="F:UDP-N-acetylglucosamine 1-carboxyvinyltransferase activity"/>
    <property type="evidence" value="ECO:0007669"/>
    <property type="project" value="UniProtKB-EC"/>
</dbReference>
<keyword evidence="9 12" id="KW-0961">Cell wall biogenesis/degradation</keyword>
<comment type="caution">
    <text evidence="12">Lacks conserved residue(s) required for the propagation of feature annotation.</text>
</comment>
<dbReference type="HAMAP" id="MF_00111">
    <property type="entry name" value="MurA"/>
    <property type="match status" value="1"/>
</dbReference>
<keyword evidence="6 12" id="KW-0133">Cell shape</keyword>
<sequence>MEYFEITGGTPLHGSITLQGSKNAALPLMAASILHPGRTTLHHVPAIRDVDVMIEILENIGCTVQKDNGTLIIDAAKAEHFEVAASLGERMRSTIILLGSMLGRAGRAKMPFPGGCIIGMRPIDIHITSLGKMGAVFEETDGMLCAVTDGLCGSRIHLRFPSVGATENVILAAVYARGRTRIENCAKEPEIAELCRFLREKGAKIEGEGTSCILVEGVSHLRDSTYTLMPDRIVAGTYLFAAAATRGEICLEGMRPSDMESVLDVLGRMGAVYENREDGFYLDGRKAINPLPVVCTETYPGFPTDLQSQLLATLCVARGRSVIRECIFEERFRIAPWLNRMGADVTTDGREAVIEGKAHLSGQMVKAQELRGGAALVIAALMAQGITRVYGSAFIERGYEDLAGDLRKLGAVISKKKAER</sequence>
<name>A0ABX2H249_9FIRM</name>
<feature type="modified residue" description="2-(S-cysteinyl)pyruvic acid O-phosphothioketal" evidence="12">
    <location>
        <position position="116"/>
    </location>
</feature>
<evidence type="ECO:0000313" key="14">
    <source>
        <dbReference type="EMBL" id="NSG31175.1"/>
    </source>
</evidence>
<keyword evidence="15" id="KW-1185">Reference proteome</keyword>
<keyword evidence="12" id="KW-0670">Pyruvate</keyword>
<dbReference type="InterPro" id="IPR050068">
    <property type="entry name" value="MurA_subfamily"/>
</dbReference>
<dbReference type="InterPro" id="IPR005750">
    <property type="entry name" value="UDP_GlcNAc_COvinyl_MurA"/>
</dbReference>
<comment type="catalytic activity">
    <reaction evidence="11 12">
        <text>phosphoenolpyruvate + UDP-N-acetyl-alpha-D-glucosamine = UDP-N-acetyl-3-O-(1-carboxyvinyl)-alpha-D-glucosamine + phosphate</text>
        <dbReference type="Rhea" id="RHEA:18681"/>
        <dbReference type="ChEBI" id="CHEBI:43474"/>
        <dbReference type="ChEBI" id="CHEBI:57705"/>
        <dbReference type="ChEBI" id="CHEBI:58702"/>
        <dbReference type="ChEBI" id="CHEBI:68483"/>
        <dbReference type="EC" id="2.5.1.7"/>
    </reaction>
</comment>